<dbReference type="Proteomes" id="UP000581189">
    <property type="component" value="Unassembled WGS sequence"/>
</dbReference>
<evidence type="ECO:0000259" key="3">
    <source>
        <dbReference type="Pfam" id="PF02709"/>
    </source>
</evidence>
<evidence type="ECO:0000256" key="1">
    <source>
        <dbReference type="ARBA" id="ARBA00022679"/>
    </source>
</evidence>
<dbReference type="EMBL" id="JACJFN010000001">
    <property type="protein sequence ID" value="MBB1518881.1"/>
    <property type="molecule type" value="Genomic_DNA"/>
</dbReference>
<dbReference type="Pfam" id="PF00535">
    <property type="entry name" value="Glycos_transf_2"/>
    <property type="match status" value="1"/>
</dbReference>
<comment type="caution">
    <text evidence="4">The sequence shown here is derived from an EMBL/GenBank/DDBJ whole genome shotgun (WGS) entry which is preliminary data.</text>
</comment>
<gene>
    <name evidence="4" type="ORF">H3H45_06475</name>
</gene>
<dbReference type="SUPFAM" id="SSF53448">
    <property type="entry name" value="Nucleotide-diphospho-sugar transferases"/>
    <property type="match status" value="1"/>
</dbReference>
<dbReference type="Pfam" id="PF02709">
    <property type="entry name" value="Glyco_transf_7C"/>
    <property type="match status" value="1"/>
</dbReference>
<evidence type="ECO:0000313" key="4">
    <source>
        <dbReference type="EMBL" id="MBB1518881.1"/>
    </source>
</evidence>
<accession>A0A7W4DA81</accession>
<evidence type="ECO:0000259" key="2">
    <source>
        <dbReference type="Pfam" id="PF00535"/>
    </source>
</evidence>
<organism evidence="4 5">
    <name type="scientific">Aquipseudomonas guryensis</name>
    <dbReference type="NCBI Taxonomy" id="2759165"/>
    <lineage>
        <taxon>Bacteria</taxon>
        <taxon>Pseudomonadati</taxon>
        <taxon>Pseudomonadota</taxon>
        <taxon>Gammaproteobacteria</taxon>
        <taxon>Pseudomonadales</taxon>
        <taxon>Pseudomonadaceae</taxon>
        <taxon>Aquipseudomonas</taxon>
    </lineage>
</organism>
<dbReference type="RefSeq" id="WP_182832884.1">
    <property type="nucleotide sequence ID" value="NZ_JACJFN010000001.1"/>
</dbReference>
<dbReference type="PANTHER" id="PTHR43685">
    <property type="entry name" value="GLYCOSYLTRANSFERASE"/>
    <property type="match status" value="1"/>
</dbReference>
<dbReference type="InterPro" id="IPR001173">
    <property type="entry name" value="Glyco_trans_2-like"/>
</dbReference>
<reference evidence="4 5" key="1">
    <citation type="submission" date="2020-08" db="EMBL/GenBank/DDBJ databases">
        <authorList>
            <person name="Kim C.M."/>
        </authorList>
    </citation>
    <scope>NUCLEOTIDE SEQUENCE [LARGE SCALE GENOMIC DNA]</scope>
    <source>
        <strain evidence="4 5">SR9</strain>
    </source>
</reference>
<protein>
    <submittedName>
        <fullName evidence="4">Glycosyltransferase</fullName>
    </submittedName>
</protein>
<dbReference type="InterPro" id="IPR050834">
    <property type="entry name" value="Glycosyltransf_2"/>
</dbReference>
<proteinExistence type="predicted"/>
<dbReference type="InterPro" id="IPR029044">
    <property type="entry name" value="Nucleotide-diphossugar_trans"/>
</dbReference>
<name>A0A7W4DA81_9GAMM</name>
<keyword evidence="5" id="KW-1185">Reference proteome</keyword>
<feature type="domain" description="Galactosyltransferase C-terminal" evidence="3">
    <location>
        <begin position="122"/>
        <end position="161"/>
    </location>
</feature>
<dbReference type="PANTHER" id="PTHR43685:SF3">
    <property type="entry name" value="SLR2126 PROTEIN"/>
    <property type="match status" value="1"/>
</dbReference>
<dbReference type="Gene3D" id="3.90.550.10">
    <property type="entry name" value="Spore Coat Polysaccharide Biosynthesis Protein SpsA, Chain A"/>
    <property type="match status" value="1"/>
</dbReference>
<dbReference type="InterPro" id="IPR027791">
    <property type="entry name" value="Galactosyl_T_C"/>
</dbReference>
<dbReference type="AlphaFoldDB" id="A0A7W4DA81"/>
<keyword evidence="1 4" id="KW-0808">Transferase</keyword>
<sequence length="303" mass="34749">MYPIAFVTTCKGRLHHIKQTLPSLVAQSPAEIILVDYGCPDNTGDWVEENFPNVKVIRVNDDPGFCLPRARNIGAANTSSPWLCFIDADIKIKEDWLVWMQENLQNHHFYRASRENGKQLQEIAGTFICTREDFNTIGGYDEAFRGWGGEDIDLYARLPLQSQAQADYYPHAFVEPINHADTERTTFHAIKNIQIQSLINSCYVKAKTHLLRNGVRDIPFATRQFMLSTISEQLKQHKARPQTFVIRLQTNDLSMLDGQRRNLSIEIAKRRRYALFGARKTCVRVLPETPRGLLTGLFGRLRD</sequence>
<evidence type="ECO:0000313" key="5">
    <source>
        <dbReference type="Proteomes" id="UP000581189"/>
    </source>
</evidence>
<dbReference type="GO" id="GO:0016740">
    <property type="term" value="F:transferase activity"/>
    <property type="evidence" value="ECO:0007669"/>
    <property type="project" value="UniProtKB-KW"/>
</dbReference>
<feature type="domain" description="Glycosyltransferase 2-like" evidence="2">
    <location>
        <begin position="7"/>
        <end position="107"/>
    </location>
</feature>